<dbReference type="AlphaFoldDB" id="M8B0Z1"/>
<feature type="compositionally biased region" description="Basic and acidic residues" evidence="1">
    <location>
        <begin position="1"/>
        <end position="31"/>
    </location>
</feature>
<feature type="region of interest" description="Disordered" evidence="1">
    <location>
        <begin position="110"/>
        <end position="142"/>
    </location>
</feature>
<protein>
    <submittedName>
        <fullName evidence="2">Uncharacterized protein</fullName>
    </submittedName>
</protein>
<evidence type="ECO:0000313" key="2">
    <source>
        <dbReference type="EnsemblPlants" id="EMT07671"/>
    </source>
</evidence>
<feature type="compositionally biased region" description="Basic and acidic residues" evidence="1">
    <location>
        <begin position="110"/>
        <end position="125"/>
    </location>
</feature>
<reference evidence="2" key="1">
    <citation type="submission" date="2015-06" db="UniProtKB">
        <authorList>
            <consortium name="EnsemblPlants"/>
        </authorList>
    </citation>
    <scope>IDENTIFICATION</scope>
</reference>
<accession>M8B0Z1</accession>
<proteinExistence type="predicted"/>
<sequence>MAEERNPLHLPHHKEEDKEGEEKQHGHDHGHGHGHGHNHNHNQTEHAAGRGVDMDLPAYVNMGSFTTAGVLVRTVSRKQLSLLILTDWRYQKATGEKRPDKVIGLISAEQAKEAERREAGERKAEEEEGGAAWAKNKNVYQF</sequence>
<name>M8B0Z1_AEGTA</name>
<feature type="region of interest" description="Disordered" evidence="1">
    <location>
        <begin position="1"/>
        <end position="51"/>
    </location>
</feature>
<evidence type="ECO:0000256" key="1">
    <source>
        <dbReference type="SAM" id="MobiDB-lite"/>
    </source>
</evidence>
<dbReference type="ExpressionAtlas" id="M8B0Z1">
    <property type="expression patterns" value="baseline"/>
</dbReference>
<organism evidence="2">
    <name type="scientific">Aegilops tauschii</name>
    <name type="common">Tausch's goatgrass</name>
    <name type="synonym">Aegilops squarrosa</name>
    <dbReference type="NCBI Taxonomy" id="37682"/>
    <lineage>
        <taxon>Eukaryota</taxon>
        <taxon>Viridiplantae</taxon>
        <taxon>Streptophyta</taxon>
        <taxon>Embryophyta</taxon>
        <taxon>Tracheophyta</taxon>
        <taxon>Spermatophyta</taxon>
        <taxon>Magnoliopsida</taxon>
        <taxon>Liliopsida</taxon>
        <taxon>Poales</taxon>
        <taxon>Poaceae</taxon>
        <taxon>BOP clade</taxon>
        <taxon>Pooideae</taxon>
        <taxon>Triticodae</taxon>
        <taxon>Triticeae</taxon>
        <taxon>Triticinae</taxon>
        <taxon>Aegilops</taxon>
    </lineage>
</organism>
<dbReference type="EnsemblPlants" id="EMT07671">
    <property type="protein sequence ID" value="EMT07671"/>
    <property type="gene ID" value="F775_23698"/>
</dbReference>